<evidence type="ECO:0000256" key="12">
    <source>
        <dbReference type="SAM" id="Phobius"/>
    </source>
</evidence>
<evidence type="ECO:0000256" key="8">
    <source>
        <dbReference type="ARBA" id="ARBA00023133"/>
    </source>
</evidence>
<comment type="subcellular location">
    <subcellularLocation>
        <location evidence="1">Membrane</location>
        <topology evidence="1">Multi-pass membrane protein</topology>
    </subcellularLocation>
</comment>
<evidence type="ECO:0000256" key="1">
    <source>
        <dbReference type="ARBA" id="ARBA00004141"/>
    </source>
</evidence>
<reference evidence="13 14" key="1">
    <citation type="submission" date="2018-10" db="EMBL/GenBank/DDBJ databases">
        <authorList>
            <person name="Chen W.-M."/>
        </authorList>
    </citation>
    <scope>NUCLEOTIDE SEQUENCE [LARGE SCALE GENOMIC DNA]</scope>
    <source>
        <strain evidence="13 14">H-5</strain>
    </source>
</reference>
<evidence type="ECO:0000256" key="5">
    <source>
        <dbReference type="ARBA" id="ARBA00022989"/>
    </source>
</evidence>
<comment type="caution">
    <text evidence="13">The sequence shown here is derived from an EMBL/GenBank/DDBJ whole genome shotgun (WGS) entry which is preliminary data.</text>
</comment>
<accession>A0A3N0V0C6</accession>
<evidence type="ECO:0000256" key="11">
    <source>
        <dbReference type="ARBA" id="ARBA00023444"/>
    </source>
</evidence>
<evidence type="ECO:0000256" key="9">
    <source>
        <dbReference type="ARBA" id="ARBA00023136"/>
    </source>
</evidence>
<dbReference type="PANTHER" id="PTHR35457">
    <property type="entry name" value="HEME A SYNTHASE"/>
    <property type="match status" value="1"/>
</dbReference>
<feature type="transmembrane region" description="Helical" evidence="12">
    <location>
        <begin position="178"/>
        <end position="196"/>
    </location>
</feature>
<evidence type="ECO:0000256" key="10">
    <source>
        <dbReference type="ARBA" id="ARBA00023157"/>
    </source>
</evidence>
<sequence>MNAQGWFVRLSLLATILTLCVVSLGAYVRLSDAGLGCPDWPGCYGSLTVPQSEAAIAHAQTAYPDSPLHHGKAWKEMAHRYLAGTLGLLILALFVLGWRARHTLLVTPWLPAALLVMVTFQAMLGMWTVTMLLKPAIVSAHLLGGMTTLAMLTWISHRHVLGQRSRFAMPIRQPGQRWLIRLALLVLFAQIFLGGWTSTNYAALACTDFPTCHGAWLPEVDFANAFHLTRELGQSADGGQLSLAALTAIQWSHRIGALCVFLLFAGLALYLRPFADYRRLALVLATLLLLQIGIGIANLLLHLPLVLAVAHNLGAALLVICTVVLNSKITALKAV</sequence>
<dbReference type="PANTHER" id="PTHR35457:SF1">
    <property type="entry name" value="HEME A SYNTHASE"/>
    <property type="match status" value="1"/>
</dbReference>
<evidence type="ECO:0000256" key="2">
    <source>
        <dbReference type="ARBA" id="ARBA00022475"/>
    </source>
</evidence>
<feature type="transmembrane region" description="Helical" evidence="12">
    <location>
        <begin position="305"/>
        <end position="325"/>
    </location>
</feature>
<dbReference type="GO" id="GO:0006784">
    <property type="term" value="P:heme A biosynthetic process"/>
    <property type="evidence" value="ECO:0007669"/>
    <property type="project" value="InterPro"/>
</dbReference>
<evidence type="ECO:0000313" key="14">
    <source>
        <dbReference type="Proteomes" id="UP000275137"/>
    </source>
</evidence>
<protein>
    <submittedName>
        <fullName evidence="13">Heme A synthase</fullName>
    </submittedName>
</protein>
<keyword evidence="14" id="KW-1185">Reference proteome</keyword>
<evidence type="ECO:0000313" key="13">
    <source>
        <dbReference type="EMBL" id="ROH86247.1"/>
    </source>
</evidence>
<gene>
    <name evidence="13" type="ORF">ED236_07345</name>
</gene>
<evidence type="ECO:0000256" key="3">
    <source>
        <dbReference type="ARBA" id="ARBA00022692"/>
    </source>
</evidence>
<keyword evidence="9 12" id="KW-0472">Membrane</keyword>
<dbReference type="GO" id="GO:0016491">
    <property type="term" value="F:oxidoreductase activity"/>
    <property type="evidence" value="ECO:0007669"/>
    <property type="project" value="UniProtKB-KW"/>
</dbReference>
<dbReference type="GO" id="GO:0016020">
    <property type="term" value="C:membrane"/>
    <property type="evidence" value="ECO:0007669"/>
    <property type="project" value="UniProtKB-SubCell"/>
</dbReference>
<comment type="pathway">
    <text evidence="11">Porphyrin-containing compound metabolism.</text>
</comment>
<dbReference type="AlphaFoldDB" id="A0A3N0V0C6"/>
<dbReference type="Pfam" id="PF02628">
    <property type="entry name" value="COX15-CtaA"/>
    <property type="match status" value="1"/>
</dbReference>
<keyword evidence="7" id="KW-0408">Iron</keyword>
<keyword evidence="6" id="KW-0560">Oxidoreductase</keyword>
<keyword evidence="10" id="KW-1015">Disulfide bond</keyword>
<evidence type="ECO:0000256" key="7">
    <source>
        <dbReference type="ARBA" id="ARBA00023004"/>
    </source>
</evidence>
<feature type="transmembrane region" description="Helical" evidence="12">
    <location>
        <begin position="251"/>
        <end position="271"/>
    </location>
</feature>
<dbReference type="EMBL" id="RJVP01000003">
    <property type="protein sequence ID" value="ROH86247.1"/>
    <property type="molecule type" value="Genomic_DNA"/>
</dbReference>
<keyword evidence="4" id="KW-0479">Metal-binding</keyword>
<evidence type="ECO:0000256" key="6">
    <source>
        <dbReference type="ARBA" id="ARBA00023002"/>
    </source>
</evidence>
<organism evidence="13 14">
    <name type="scientific">Pseudomethylobacillus aquaticus</name>
    <dbReference type="NCBI Taxonomy" id="2676064"/>
    <lineage>
        <taxon>Bacteria</taxon>
        <taxon>Pseudomonadati</taxon>
        <taxon>Pseudomonadota</taxon>
        <taxon>Betaproteobacteria</taxon>
        <taxon>Nitrosomonadales</taxon>
        <taxon>Methylophilaceae</taxon>
        <taxon>Pseudomethylobacillus</taxon>
    </lineage>
</organism>
<keyword evidence="3 12" id="KW-0812">Transmembrane</keyword>
<dbReference type="InterPro" id="IPR003780">
    <property type="entry name" value="COX15/CtaA_fam"/>
</dbReference>
<feature type="transmembrane region" description="Helical" evidence="12">
    <location>
        <begin position="78"/>
        <end position="97"/>
    </location>
</feature>
<keyword evidence="8" id="KW-0350">Heme biosynthesis</keyword>
<dbReference type="GO" id="GO:0046872">
    <property type="term" value="F:metal ion binding"/>
    <property type="evidence" value="ECO:0007669"/>
    <property type="project" value="UniProtKB-KW"/>
</dbReference>
<dbReference type="InterPro" id="IPR050450">
    <property type="entry name" value="COX15/CtaA_HemeA_synthase"/>
</dbReference>
<dbReference type="Proteomes" id="UP000275137">
    <property type="component" value="Unassembled WGS sequence"/>
</dbReference>
<proteinExistence type="predicted"/>
<feature type="transmembrane region" description="Helical" evidence="12">
    <location>
        <begin position="109"/>
        <end position="130"/>
    </location>
</feature>
<keyword evidence="2" id="KW-1003">Cell membrane</keyword>
<name>A0A3N0V0C6_9PROT</name>
<feature type="transmembrane region" description="Helical" evidence="12">
    <location>
        <begin position="136"/>
        <end position="157"/>
    </location>
</feature>
<keyword evidence="5 12" id="KW-1133">Transmembrane helix</keyword>
<feature type="transmembrane region" description="Helical" evidence="12">
    <location>
        <begin position="280"/>
        <end position="299"/>
    </location>
</feature>
<evidence type="ECO:0000256" key="4">
    <source>
        <dbReference type="ARBA" id="ARBA00022723"/>
    </source>
</evidence>